<protein>
    <submittedName>
        <fullName evidence="1">TcmI family type II polyketide cyclase</fullName>
    </submittedName>
</protein>
<dbReference type="InterPro" id="IPR006765">
    <property type="entry name" value="Polyketide_synth_cyclase"/>
</dbReference>
<dbReference type="SUPFAM" id="SSF54909">
    <property type="entry name" value="Dimeric alpha+beta barrel"/>
    <property type="match status" value="1"/>
</dbReference>
<keyword evidence="2" id="KW-1185">Reference proteome</keyword>
<evidence type="ECO:0000313" key="2">
    <source>
        <dbReference type="Proteomes" id="UP001231924"/>
    </source>
</evidence>
<sequence length="107" mass="12443">MYRALMVRRWNPDDAERIAGIFAEHDRTDLPAQIGATRRTLFGFHDLYFHLIEAEDDFRERLFAAVADDRFRSVDTQLAGLLTPYDTTTPSMAQAQATPFYDWRRTA</sequence>
<organism evidence="1 2">
    <name type="scientific">Actinomycetospora termitidis</name>
    <dbReference type="NCBI Taxonomy" id="3053470"/>
    <lineage>
        <taxon>Bacteria</taxon>
        <taxon>Bacillati</taxon>
        <taxon>Actinomycetota</taxon>
        <taxon>Actinomycetes</taxon>
        <taxon>Pseudonocardiales</taxon>
        <taxon>Pseudonocardiaceae</taxon>
        <taxon>Actinomycetospora</taxon>
    </lineage>
</organism>
<accession>A0ABT7MD74</accession>
<comment type="caution">
    <text evidence="1">The sequence shown here is derived from an EMBL/GenBank/DDBJ whole genome shotgun (WGS) entry which is preliminary data.</text>
</comment>
<dbReference type="InterPro" id="IPR038474">
    <property type="entry name" value="Polyketide_synth_cyclase_sf"/>
</dbReference>
<proteinExistence type="predicted"/>
<dbReference type="RefSeq" id="WP_286055137.1">
    <property type="nucleotide sequence ID" value="NZ_JASVWF010000005.1"/>
</dbReference>
<name>A0ABT7MD74_9PSEU</name>
<dbReference type="Pfam" id="PF04673">
    <property type="entry name" value="Cyclase_polyket"/>
    <property type="match status" value="1"/>
</dbReference>
<dbReference type="Proteomes" id="UP001231924">
    <property type="component" value="Unassembled WGS sequence"/>
</dbReference>
<evidence type="ECO:0000313" key="1">
    <source>
        <dbReference type="EMBL" id="MDL5158598.1"/>
    </source>
</evidence>
<dbReference type="EMBL" id="JASVWF010000005">
    <property type="protein sequence ID" value="MDL5158598.1"/>
    <property type="molecule type" value="Genomic_DNA"/>
</dbReference>
<dbReference type="Gene3D" id="3.30.70.1090">
    <property type="entry name" value="Dimeric alpha+beta barrel"/>
    <property type="match status" value="1"/>
</dbReference>
<reference evidence="1 2" key="1">
    <citation type="submission" date="2023-06" db="EMBL/GenBank/DDBJ databases">
        <title>Actinomycetospora Odt1-22.</title>
        <authorList>
            <person name="Supong K."/>
        </authorList>
    </citation>
    <scope>NUCLEOTIDE SEQUENCE [LARGE SCALE GENOMIC DNA]</scope>
    <source>
        <strain evidence="1 2">Odt1-22</strain>
    </source>
</reference>
<dbReference type="InterPro" id="IPR011008">
    <property type="entry name" value="Dimeric_a/b-barrel"/>
</dbReference>
<gene>
    <name evidence="1" type="ORF">QRT03_21705</name>
</gene>